<dbReference type="EMBL" id="DOYJ01000019">
    <property type="protein sequence ID" value="HCB74652.1"/>
    <property type="molecule type" value="Genomic_DNA"/>
</dbReference>
<keyword evidence="9" id="KW-0804">Transcription</keyword>
<sequence>MTIGALAEAGGVGVETVRYYQRRGLIGLPDRPAGGGSSGGIRRYGSGDVARLRFIRSAQAAGFTLDQIGELLALDAANDRAGVRRLATARIAALDEQIAALSAARTALADLASACSATGPGPCPILEAFKAD</sequence>
<evidence type="ECO:0000256" key="9">
    <source>
        <dbReference type="ARBA" id="ARBA00023163"/>
    </source>
</evidence>
<comment type="caution">
    <text evidence="12">The sequence shown here is derived from an EMBL/GenBank/DDBJ whole genome shotgun (WGS) entry which is preliminary data.</text>
</comment>
<dbReference type="GO" id="GO:0046689">
    <property type="term" value="P:response to mercury ion"/>
    <property type="evidence" value="ECO:0007669"/>
    <property type="project" value="UniProtKB-KW"/>
</dbReference>
<dbReference type="SUPFAM" id="SSF46955">
    <property type="entry name" value="Putative DNA-binding domain"/>
    <property type="match status" value="1"/>
</dbReference>
<accession>A0A3D0W7L4</accession>
<keyword evidence="4" id="KW-0479">Metal-binding</keyword>
<dbReference type="InterPro" id="IPR009061">
    <property type="entry name" value="DNA-bd_dom_put_sf"/>
</dbReference>
<dbReference type="PANTHER" id="PTHR30204:SF69">
    <property type="entry name" value="MERR-FAMILY TRANSCRIPTIONAL REGULATOR"/>
    <property type="match status" value="1"/>
</dbReference>
<evidence type="ECO:0000256" key="1">
    <source>
        <dbReference type="ARBA" id="ARBA00017146"/>
    </source>
</evidence>
<evidence type="ECO:0000256" key="5">
    <source>
        <dbReference type="ARBA" id="ARBA00022914"/>
    </source>
</evidence>
<keyword evidence="5" id="KW-0476">Mercury</keyword>
<dbReference type="Pfam" id="PF00376">
    <property type="entry name" value="MerR"/>
    <property type="match status" value="1"/>
</dbReference>
<dbReference type="PROSITE" id="PS50937">
    <property type="entry name" value="HTH_MERR_2"/>
    <property type="match status" value="1"/>
</dbReference>
<comment type="function">
    <text evidence="10">Mediates the mercuric-dependent induction of mercury resistance operon. In the absence of mercury MerR represses transcription by binding tightly to the mer operator region; when mercury is present the dimeric complex binds a single ion and becomes a potent transcriptional activator, while remaining bound to the mer site.</text>
</comment>
<dbReference type="InterPro" id="IPR011794">
    <property type="entry name" value="MerR"/>
</dbReference>
<evidence type="ECO:0000256" key="7">
    <source>
        <dbReference type="ARBA" id="ARBA00023125"/>
    </source>
</evidence>
<keyword evidence="6" id="KW-0805">Transcription regulation</keyword>
<dbReference type="GO" id="GO:0045340">
    <property type="term" value="F:mercury ion binding"/>
    <property type="evidence" value="ECO:0007669"/>
    <property type="project" value="InterPro"/>
</dbReference>
<evidence type="ECO:0000313" key="13">
    <source>
        <dbReference type="Proteomes" id="UP000262699"/>
    </source>
</evidence>
<organism evidence="12 13">
    <name type="scientific">Sphingomonas bacterium</name>
    <dbReference type="NCBI Taxonomy" id="1895847"/>
    <lineage>
        <taxon>Bacteria</taxon>
        <taxon>Pseudomonadati</taxon>
        <taxon>Pseudomonadota</taxon>
        <taxon>Alphaproteobacteria</taxon>
        <taxon>Sphingomonadales</taxon>
        <taxon>Sphingomonadaceae</taxon>
        <taxon>Sphingomonas</taxon>
    </lineage>
</organism>
<reference evidence="12 13" key="1">
    <citation type="journal article" date="2018" name="Nat. Biotechnol.">
        <title>A standardized bacterial taxonomy based on genome phylogeny substantially revises the tree of life.</title>
        <authorList>
            <person name="Parks D.H."/>
            <person name="Chuvochina M."/>
            <person name="Waite D.W."/>
            <person name="Rinke C."/>
            <person name="Skarshewski A."/>
            <person name="Chaumeil P.A."/>
            <person name="Hugenholtz P."/>
        </authorList>
    </citation>
    <scope>NUCLEOTIDE SEQUENCE [LARGE SCALE GENOMIC DNA]</scope>
    <source>
        <strain evidence="12">UBA9015</strain>
    </source>
</reference>
<keyword evidence="8" id="KW-0010">Activator</keyword>
<dbReference type="PRINTS" id="PR00040">
    <property type="entry name" value="HTHMERR"/>
</dbReference>
<evidence type="ECO:0000313" key="12">
    <source>
        <dbReference type="EMBL" id="HCB74652.1"/>
    </source>
</evidence>
<evidence type="ECO:0000256" key="4">
    <source>
        <dbReference type="ARBA" id="ARBA00022723"/>
    </source>
</evidence>
<dbReference type="Gene3D" id="1.10.1660.10">
    <property type="match status" value="1"/>
</dbReference>
<dbReference type="SMART" id="SM00422">
    <property type="entry name" value="HTH_MERR"/>
    <property type="match status" value="1"/>
</dbReference>
<keyword evidence="3" id="KW-0678">Repressor</keyword>
<evidence type="ECO:0000256" key="2">
    <source>
        <dbReference type="ARBA" id="ARBA00022466"/>
    </source>
</evidence>
<dbReference type="InterPro" id="IPR015358">
    <property type="entry name" value="Tscrpt_reg_MerR_DNA-bd"/>
</dbReference>
<keyword evidence="7" id="KW-0238">DNA-binding</keyword>
<dbReference type="InterPro" id="IPR047057">
    <property type="entry name" value="MerR_fam"/>
</dbReference>
<evidence type="ECO:0000256" key="10">
    <source>
        <dbReference type="ARBA" id="ARBA00024874"/>
    </source>
</evidence>
<dbReference type="GO" id="GO:0003677">
    <property type="term" value="F:DNA binding"/>
    <property type="evidence" value="ECO:0007669"/>
    <property type="project" value="UniProtKB-KW"/>
</dbReference>
<dbReference type="Proteomes" id="UP000262699">
    <property type="component" value="Unassembled WGS sequence"/>
</dbReference>
<name>A0A3D0W7L4_9SPHN</name>
<keyword evidence="2" id="KW-0475">Mercuric resistance</keyword>
<dbReference type="GO" id="GO:0003700">
    <property type="term" value="F:DNA-binding transcription factor activity"/>
    <property type="evidence" value="ECO:0007669"/>
    <property type="project" value="InterPro"/>
</dbReference>
<evidence type="ECO:0000256" key="3">
    <source>
        <dbReference type="ARBA" id="ARBA00022491"/>
    </source>
</evidence>
<evidence type="ECO:0000259" key="11">
    <source>
        <dbReference type="PROSITE" id="PS50937"/>
    </source>
</evidence>
<evidence type="ECO:0000256" key="8">
    <source>
        <dbReference type="ARBA" id="ARBA00023159"/>
    </source>
</evidence>
<dbReference type="InterPro" id="IPR000551">
    <property type="entry name" value="MerR-type_HTH_dom"/>
</dbReference>
<dbReference type="AlphaFoldDB" id="A0A3D0W7L4"/>
<evidence type="ECO:0000256" key="6">
    <source>
        <dbReference type="ARBA" id="ARBA00023015"/>
    </source>
</evidence>
<gene>
    <name evidence="12" type="ORF">DEP91_00485</name>
</gene>
<feature type="domain" description="HTH merR-type" evidence="11">
    <location>
        <begin position="1"/>
        <end position="74"/>
    </location>
</feature>
<proteinExistence type="predicted"/>
<protein>
    <recommendedName>
        <fullName evidence="1">Mercuric resistance operon regulatory protein</fullName>
    </recommendedName>
</protein>
<dbReference type="CDD" id="cd04783">
    <property type="entry name" value="HTH_MerR1"/>
    <property type="match status" value="1"/>
</dbReference>
<dbReference type="Pfam" id="PF09278">
    <property type="entry name" value="MerR-DNA-bind"/>
    <property type="match status" value="1"/>
</dbReference>
<dbReference type="PANTHER" id="PTHR30204">
    <property type="entry name" value="REDOX-CYCLING DRUG-SENSING TRANSCRIPTIONAL ACTIVATOR SOXR"/>
    <property type="match status" value="1"/>
</dbReference>